<protein>
    <submittedName>
        <fullName evidence="2">Uncharacterized protein</fullName>
    </submittedName>
</protein>
<dbReference type="EMBL" id="JAHUTI010055111">
    <property type="protein sequence ID" value="MED6250155.1"/>
    <property type="molecule type" value="Genomic_DNA"/>
</dbReference>
<sequence>MAGSGEKRGTERTKSSTPQCYAHIPARLPDARKRATRLVNLKAQMEGGGLLPPCVKRKLHSRSGHGGTVTGEKETRQTKGRKNSKTPGVCFFLFAPHVLWCNSSPSRRHSGQAGTQNQFQTAPNGYLTPFSLRFSLFFAIA</sequence>
<feature type="compositionally biased region" description="Basic and acidic residues" evidence="1">
    <location>
        <begin position="1"/>
        <end position="14"/>
    </location>
</feature>
<organism evidence="2 3">
    <name type="scientific">Ataeniobius toweri</name>
    <dbReference type="NCBI Taxonomy" id="208326"/>
    <lineage>
        <taxon>Eukaryota</taxon>
        <taxon>Metazoa</taxon>
        <taxon>Chordata</taxon>
        <taxon>Craniata</taxon>
        <taxon>Vertebrata</taxon>
        <taxon>Euteleostomi</taxon>
        <taxon>Actinopterygii</taxon>
        <taxon>Neopterygii</taxon>
        <taxon>Teleostei</taxon>
        <taxon>Neoteleostei</taxon>
        <taxon>Acanthomorphata</taxon>
        <taxon>Ovalentaria</taxon>
        <taxon>Atherinomorphae</taxon>
        <taxon>Cyprinodontiformes</taxon>
        <taxon>Goodeidae</taxon>
        <taxon>Ataeniobius</taxon>
    </lineage>
</organism>
<proteinExistence type="predicted"/>
<name>A0ABU7BKL8_9TELE</name>
<evidence type="ECO:0000313" key="2">
    <source>
        <dbReference type="EMBL" id="MED6250155.1"/>
    </source>
</evidence>
<keyword evidence="3" id="KW-1185">Reference proteome</keyword>
<gene>
    <name evidence="2" type="ORF">ATANTOWER_025579</name>
</gene>
<reference evidence="2 3" key="1">
    <citation type="submission" date="2021-07" db="EMBL/GenBank/DDBJ databases">
        <authorList>
            <person name="Palmer J.M."/>
        </authorList>
    </citation>
    <scope>NUCLEOTIDE SEQUENCE [LARGE SCALE GENOMIC DNA]</scope>
    <source>
        <strain evidence="2 3">AT_MEX2019</strain>
        <tissue evidence="2">Muscle</tissue>
    </source>
</reference>
<evidence type="ECO:0000256" key="1">
    <source>
        <dbReference type="SAM" id="MobiDB-lite"/>
    </source>
</evidence>
<dbReference type="Proteomes" id="UP001345963">
    <property type="component" value="Unassembled WGS sequence"/>
</dbReference>
<comment type="caution">
    <text evidence="2">The sequence shown here is derived from an EMBL/GenBank/DDBJ whole genome shotgun (WGS) entry which is preliminary data.</text>
</comment>
<feature type="region of interest" description="Disordered" evidence="1">
    <location>
        <begin position="52"/>
        <end position="85"/>
    </location>
</feature>
<feature type="region of interest" description="Disordered" evidence="1">
    <location>
        <begin position="1"/>
        <end position="22"/>
    </location>
</feature>
<accession>A0ABU7BKL8</accession>
<evidence type="ECO:0000313" key="3">
    <source>
        <dbReference type="Proteomes" id="UP001345963"/>
    </source>
</evidence>